<dbReference type="InterPro" id="IPR036770">
    <property type="entry name" value="Ankyrin_rpt-contain_sf"/>
</dbReference>
<dbReference type="SMART" id="SM00248">
    <property type="entry name" value="ANK"/>
    <property type="match status" value="2"/>
</dbReference>
<dbReference type="Gene3D" id="1.25.40.20">
    <property type="entry name" value="Ankyrin repeat-containing domain"/>
    <property type="match status" value="1"/>
</dbReference>
<dbReference type="InterPro" id="IPR047139">
    <property type="entry name" value="ANKZ1/VMS1"/>
</dbReference>
<sequence>MSSRQSQRRRREEEEENGEGNLEQLEEVEVTLNTLELREFEVAPKQNRKKRRKKPKALSGSCIETLGDTEDPKVSLSRSEKSDEAQKQLEAQGAPSTPMQDALFTACKTGDAKTLQHLLGMVDSPADEQEELSGTAPQQLLNQPLDESGWTLLHVAAAAGRSAVVQLLLENGADPAVRDRQGQPPYCVSANKQTRAEFRRFMAEHPEKYDYVRAQVPGPLTTEMEARQVERRRAHKAQRKQREKEEREAQLLLEQEQQEKQRFALLSDREKRALAAERRLASQLKDSSTPLMNIRRCWLCGESLLGRVPFHYLDFCFCSTTCLQAHRKGKTASS</sequence>
<dbReference type="Proteomes" id="UP001142489">
    <property type="component" value="Unassembled WGS sequence"/>
</dbReference>
<evidence type="ECO:0000313" key="5">
    <source>
        <dbReference type="Proteomes" id="UP001142489"/>
    </source>
</evidence>
<keyword evidence="5" id="KW-1185">Reference proteome</keyword>
<gene>
    <name evidence="4" type="ORF">JRQ81_001950</name>
</gene>
<feature type="compositionally biased region" description="Acidic residues" evidence="2">
    <location>
        <begin position="13"/>
        <end position="27"/>
    </location>
</feature>
<reference evidence="4" key="1">
    <citation type="journal article" date="2023" name="DNA Res.">
        <title>Chromosome-level genome assembly of Phrynocephalus forsythii using third-generation DNA sequencing and Hi-C analysis.</title>
        <authorList>
            <person name="Qi Y."/>
            <person name="Zhao W."/>
            <person name="Zhao Y."/>
            <person name="Niu C."/>
            <person name="Cao S."/>
            <person name="Zhang Y."/>
        </authorList>
    </citation>
    <scope>NUCLEOTIDE SEQUENCE</scope>
    <source>
        <tissue evidence="4">Muscle</tissue>
    </source>
</reference>
<dbReference type="InterPro" id="IPR041540">
    <property type="entry name" value="VATC"/>
</dbReference>
<evidence type="ECO:0000313" key="4">
    <source>
        <dbReference type="EMBL" id="KAJ7346000.1"/>
    </source>
</evidence>
<dbReference type="SUPFAM" id="SSF48403">
    <property type="entry name" value="Ankyrin repeat"/>
    <property type="match status" value="1"/>
</dbReference>
<keyword evidence="1" id="KW-0040">ANK repeat</keyword>
<feature type="domain" description="Vms1-associating treble clef" evidence="3">
    <location>
        <begin position="293"/>
        <end position="332"/>
    </location>
</feature>
<feature type="region of interest" description="Disordered" evidence="2">
    <location>
        <begin position="1"/>
        <end position="27"/>
    </location>
</feature>
<dbReference type="PROSITE" id="PS50297">
    <property type="entry name" value="ANK_REP_REGION"/>
    <property type="match status" value="1"/>
</dbReference>
<dbReference type="GO" id="GO:0036503">
    <property type="term" value="P:ERAD pathway"/>
    <property type="evidence" value="ECO:0007669"/>
    <property type="project" value="TreeGrafter"/>
</dbReference>
<dbReference type="OrthoDB" id="429841at2759"/>
<evidence type="ECO:0000256" key="2">
    <source>
        <dbReference type="SAM" id="MobiDB-lite"/>
    </source>
</evidence>
<evidence type="ECO:0000256" key="1">
    <source>
        <dbReference type="PROSITE-ProRule" id="PRU00023"/>
    </source>
</evidence>
<feature type="region of interest" description="Disordered" evidence="2">
    <location>
        <begin position="229"/>
        <end position="248"/>
    </location>
</feature>
<dbReference type="AlphaFoldDB" id="A0A9Q0Y880"/>
<accession>A0A9Q0Y880</accession>
<feature type="compositionally biased region" description="Basic and acidic residues" evidence="2">
    <location>
        <begin position="70"/>
        <end position="87"/>
    </location>
</feature>
<comment type="caution">
    <text evidence="4">The sequence shown here is derived from an EMBL/GenBank/DDBJ whole genome shotgun (WGS) entry which is preliminary data.</text>
</comment>
<dbReference type="Pfam" id="PF12796">
    <property type="entry name" value="Ank_2"/>
    <property type="match status" value="1"/>
</dbReference>
<name>A0A9Q0Y880_9SAUR</name>
<dbReference type="PANTHER" id="PTHR16036:SF2">
    <property type="entry name" value="TRNA ENDONUCLEASE ANKZF1"/>
    <property type="match status" value="1"/>
</dbReference>
<proteinExistence type="predicted"/>
<dbReference type="PROSITE" id="PS50088">
    <property type="entry name" value="ANK_REPEAT"/>
    <property type="match status" value="1"/>
</dbReference>
<dbReference type="Pfam" id="PF18716">
    <property type="entry name" value="VATC"/>
    <property type="match status" value="1"/>
</dbReference>
<protein>
    <recommendedName>
        <fullName evidence="3">Vms1-associating treble clef domain-containing protein</fullName>
    </recommendedName>
</protein>
<dbReference type="PANTHER" id="PTHR16036">
    <property type="entry name" value="ANKYRIN REPEAT AND ZINC FINGER DOMAIN-CONTAINING PROTEIN 1"/>
    <property type="match status" value="1"/>
</dbReference>
<dbReference type="InterPro" id="IPR002110">
    <property type="entry name" value="Ankyrin_rpt"/>
</dbReference>
<feature type="repeat" description="ANK" evidence="1">
    <location>
        <begin position="148"/>
        <end position="180"/>
    </location>
</feature>
<feature type="compositionally biased region" description="Basic residues" evidence="2">
    <location>
        <begin position="46"/>
        <end position="56"/>
    </location>
</feature>
<dbReference type="EMBL" id="JAPFRF010000001">
    <property type="protein sequence ID" value="KAJ7346000.1"/>
    <property type="molecule type" value="Genomic_DNA"/>
</dbReference>
<organism evidence="4 5">
    <name type="scientific">Phrynocephalus forsythii</name>
    <dbReference type="NCBI Taxonomy" id="171643"/>
    <lineage>
        <taxon>Eukaryota</taxon>
        <taxon>Metazoa</taxon>
        <taxon>Chordata</taxon>
        <taxon>Craniata</taxon>
        <taxon>Vertebrata</taxon>
        <taxon>Euteleostomi</taxon>
        <taxon>Lepidosauria</taxon>
        <taxon>Squamata</taxon>
        <taxon>Bifurcata</taxon>
        <taxon>Unidentata</taxon>
        <taxon>Episquamata</taxon>
        <taxon>Toxicofera</taxon>
        <taxon>Iguania</taxon>
        <taxon>Acrodonta</taxon>
        <taxon>Agamidae</taxon>
        <taxon>Agaminae</taxon>
        <taxon>Phrynocephalus</taxon>
    </lineage>
</organism>
<evidence type="ECO:0000259" key="3">
    <source>
        <dbReference type="Pfam" id="PF18716"/>
    </source>
</evidence>
<feature type="region of interest" description="Disordered" evidence="2">
    <location>
        <begin position="41"/>
        <end position="97"/>
    </location>
</feature>